<dbReference type="GO" id="GO:0008270">
    <property type="term" value="F:zinc ion binding"/>
    <property type="evidence" value="ECO:0007669"/>
    <property type="project" value="InterPro"/>
</dbReference>
<evidence type="ECO:0000256" key="4">
    <source>
        <dbReference type="ARBA" id="ARBA00022833"/>
    </source>
</evidence>
<dbReference type="SUPFAM" id="SSF53213">
    <property type="entry name" value="LigB-like"/>
    <property type="match status" value="1"/>
</dbReference>
<feature type="domain" description="Extradiol ring-cleavage dioxygenase class III enzyme subunit B" evidence="6">
    <location>
        <begin position="39"/>
        <end position="240"/>
    </location>
</feature>
<gene>
    <name evidence="7" type="ORF">G3I67_11290</name>
</gene>
<protein>
    <submittedName>
        <fullName evidence="7">Dioxygenase</fullName>
    </submittedName>
</protein>
<accession>A0A6B2R164</accession>
<dbReference type="InterPro" id="IPR014436">
    <property type="entry name" value="Extradiol_dOase_DODA"/>
</dbReference>
<organism evidence="7">
    <name type="scientific">Sheuella amnicola</name>
    <dbReference type="NCBI Taxonomy" id="2707330"/>
    <lineage>
        <taxon>Bacteria</taxon>
        <taxon>Pseudomonadati</taxon>
        <taxon>Pseudomonadota</taxon>
        <taxon>Betaproteobacteria</taxon>
        <taxon>Burkholderiales</taxon>
        <taxon>Alcaligenaceae</taxon>
        <taxon>Sheuella</taxon>
    </lineage>
</organism>
<dbReference type="Pfam" id="PF02900">
    <property type="entry name" value="LigB"/>
    <property type="match status" value="1"/>
</dbReference>
<evidence type="ECO:0000256" key="2">
    <source>
        <dbReference type="ARBA" id="ARBA00007581"/>
    </source>
</evidence>
<evidence type="ECO:0000256" key="5">
    <source>
        <dbReference type="ARBA" id="ARBA00023002"/>
    </source>
</evidence>
<dbReference type="CDD" id="cd07363">
    <property type="entry name" value="45_DOPA_Dioxygenase"/>
    <property type="match status" value="1"/>
</dbReference>
<dbReference type="PANTHER" id="PTHR30096">
    <property type="entry name" value="4,5-DOPA DIOXYGENASE EXTRADIOL-LIKE PROTEIN"/>
    <property type="match status" value="1"/>
</dbReference>
<dbReference type="PANTHER" id="PTHR30096:SF0">
    <property type="entry name" value="4,5-DOPA DIOXYGENASE EXTRADIOL-LIKE PROTEIN"/>
    <property type="match status" value="1"/>
</dbReference>
<dbReference type="AlphaFoldDB" id="A0A6B2R164"/>
<comment type="similarity">
    <text evidence="2">Belongs to the DODA-type extradiol aromatic ring-opening dioxygenase family.</text>
</comment>
<dbReference type="InterPro" id="IPR004183">
    <property type="entry name" value="Xdiol_dOase_suB"/>
</dbReference>
<dbReference type="RefSeq" id="WP_163655395.1">
    <property type="nucleotide sequence ID" value="NZ_JAAGRN010000007.1"/>
</dbReference>
<dbReference type="GO" id="GO:0008198">
    <property type="term" value="F:ferrous iron binding"/>
    <property type="evidence" value="ECO:0007669"/>
    <property type="project" value="InterPro"/>
</dbReference>
<evidence type="ECO:0000313" key="7">
    <source>
        <dbReference type="EMBL" id="NDY83818.1"/>
    </source>
</evidence>
<dbReference type="PIRSF" id="PIRSF006157">
    <property type="entry name" value="Doxgns_DODA"/>
    <property type="match status" value="1"/>
</dbReference>
<reference evidence="7" key="1">
    <citation type="submission" date="2020-02" db="EMBL/GenBank/DDBJ databases">
        <authorList>
            <person name="Chen W.-M."/>
        </authorList>
    </citation>
    <scope>NUCLEOTIDE SEQUENCE</scope>
    <source>
        <strain evidence="7">NBD-18</strain>
    </source>
</reference>
<dbReference type="EMBL" id="JAAGRN010000007">
    <property type="protein sequence ID" value="NDY83818.1"/>
    <property type="molecule type" value="Genomic_DNA"/>
</dbReference>
<dbReference type="GO" id="GO:0016702">
    <property type="term" value="F:oxidoreductase activity, acting on single donors with incorporation of molecular oxygen, incorporation of two atoms of oxygen"/>
    <property type="evidence" value="ECO:0007669"/>
    <property type="project" value="UniProtKB-ARBA"/>
</dbReference>
<keyword evidence="5" id="KW-0560">Oxidoreductase</keyword>
<name>A0A6B2R164_9BURK</name>
<keyword evidence="7" id="KW-0223">Dioxygenase</keyword>
<comment type="cofactor">
    <cofactor evidence="1">
        <name>Zn(2+)</name>
        <dbReference type="ChEBI" id="CHEBI:29105"/>
    </cofactor>
</comment>
<sequence>MTSTTKAPVIFVSHGAPTFAIEPSKLTPQLNALGKTLSTVRAILVVSPHWQSQGVKVGTTSTPETIHDFGGFPATLYKLQYPATGAPEIAKEVIELLTLAGWPTRQDESRGLDHGAWVPLMHLLPHADIPVFQVSMPHDLDAKTAFALGQALEPLRGQGIMILASGSMTHNLYEFRYGDARPDSYATEFTDWVRGTVINHDTVKLRDYRSLAPHAQRAHPTDEHFLPLLIAMGATSKQDQVTVLDGGVDHGVLSMESYAWK</sequence>
<dbReference type="Gene3D" id="3.40.830.10">
    <property type="entry name" value="LigB-like"/>
    <property type="match status" value="1"/>
</dbReference>
<proteinExistence type="inferred from homology"/>
<evidence type="ECO:0000256" key="3">
    <source>
        <dbReference type="ARBA" id="ARBA00022723"/>
    </source>
</evidence>
<comment type="caution">
    <text evidence="7">The sequence shown here is derived from an EMBL/GenBank/DDBJ whole genome shotgun (WGS) entry which is preliminary data.</text>
</comment>
<evidence type="ECO:0000259" key="6">
    <source>
        <dbReference type="Pfam" id="PF02900"/>
    </source>
</evidence>
<keyword evidence="4" id="KW-0862">Zinc</keyword>
<keyword evidence="3" id="KW-0479">Metal-binding</keyword>
<evidence type="ECO:0000256" key="1">
    <source>
        <dbReference type="ARBA" id="ARBA00001947"/>
    </source>
</evidence>